<gene>
    <name evidence="2" type="ORF">A3A20_02750</name>
</gene>
<dbReference type="EMBL" id="MGIR01000002">
    <property type="protein sequence ID" value="OGM91466.1"/>
    <property type="molecule type" value="Genomic_DNA"/>
</dbReference>
<protein>
    <submittedName>
        <fullName evidence="2">Uncharacterized protein</fullName>
    </submittedName>
</protein>
<keyword evidence="1" id="KW-1133">Transmembrane helix</keyword>
<proteinExistence type="predicted"/>
<evidence type="ECO:0000256" key="1">
    <source>
        <dbReference type="SAM" id="Phobius"/>
    </source>
</evidence>
<evidence type="ECO:0000313" key="2">
    <source>
        <dbReference type="EMBL" id="OGM91466.1"/>
    </source>
</evidence>
<evidence type="ECO:0000313" key="3">
    <source>
        <dbReference type="Proteomes" id="UP000178946"/>
    </source>
</evidence>
<keyword evidence="1" id="KW-0812">Transmembrane</keyword>
<feature type="transmembrane region" description="Helical" evidence="1">
    <location>
        <begin position="17"/>
        <end position="38"/>
    </location>
</feature>
<reference evidence="2 3" key="1">
    <citation type="journal article" date="2016" name="Nat. Commun.">
        <title>Thousands of microbial genomes shed light on interconnected biogeochemical processes in an aquifer system.</title>
        <authorList>
            <person name="Anantharaman K."/>
            <person name="Brown C.T."/>
            <person name="Hug L.A."/>
            <person name="Sharon I."/>
            <person name="Castelle C.J."/>
            <person name="Probst A.J."/>
            <person name="Thomas B.C."/>
            <person name="Singh A."/>
            <person name="Wilkins M.J."/>
            <person name="Karaoz U."/>
            <person name="Brodie E.L."/>
            <person name="Williams K.H."/>
            <person name="Hubbard S.S."/>
            <person name="Banfield J.F."/>
        </authorList>
    </citation>
    <scope>NUCLEOTIDE SEQUENCE [LARGE SCALE GENOMIC DNA]</scope>
</reference>
<keyword evidence="1" id="KW-0472">Membrane</keyword>
<organism evidence="2 3">
    <name type="scientific">Candidatus Wolfebacteria bacterium RIFCSPLOWO2_01_FULL_45_19</name>
    <dbReference type="NCBI Taxonomy" id="1802557"/>
    <lineage>
        <taxon>Bacteria</taxon>
        <taxon>Candidatus Wolfeibacteriota</taxon>
    </lineage>
</organism>
<accession>A0A1F8DST9</accession>
<dbReference type="STRING" id="1802557.A3A20_02750"/>
<dbReference type="Proteomes" id="UP000178946">
    <property type="component" value="Unassembled WGS sequence"/>
</dbReference>
<comment type="caution">
    <text evidence="2">The sequence shown here is derived from an EMBL/GenBank/DDBJ whole genome shotgun (WGS) entry which is preliminary data.</text>
</comment>
<dbReference type="AlphaFoldDB" id="A0A1F8DST9"/>
<name>A0A1F8DST9_9BACT</name>
<sequence>MIIDHWRRVRNGLTNEYLIAILLIFFTATANWLFPYYYAVEPVNQSFGVDFESFGGPVSYDLSTGYQDGLTSFYGGIINDGGLDFGGGLIDGSSILNMPNL</sequence>